<sequence length="329" mass="35205">MPIGDLLAQISSGDKASTAPAAARLPTSNSSSIKRKADADAPRNRAVKSPRVSPPPRFTGTSRPSTTSRPTPSQRPTNSTSTQRPGSTVDKPRPAAAAEKSAPKKGSFAEILARAQRAQATMGQVGKIQHKKVEAGPRLSREELRERKATAGKKRAPTGYSGTGKSTGSSKRPGAASSKDPRAASGASRAGSSKKSAPAEPEKKIKKAASATTGYTGTARPKPGNPAKKTHAPRGGALLNAPRHNGSSRYDDYDEELDDFIEYDDDEGEGAGYGYVSDGSSDMEAGMDDIDDEERMAERMARAEDIREQKLEARLRAEKEERRRQYERR</sequence>
<reference evidence="4 5" key="1">
    <citation type="journal article" date="2015" name="Genome Announc.">
        <title>Draft Genome Sequence and Gene Annotation of the Entomopathogenic Fungus Verticillium hemipterigenum.</title>
        <authorList>
            <person name="Horn F."/>
            <person name="Habel A."/>
            <person name="Scharf D.H."/>
            <person name="Dworschak J."/>
            <person name="Brakhage A.A."/>
            <person name="Guthke R."/>
            <person name="Hertweck C."/>
            <person name="Linde J."/>
        </authorList>
    </citation>
    <scope>NUCLEOTIDE SEQUENCE [LARGE SCALE GENOMIC DNA]</scope>
</reference>
<dbReference type="HOGENOM" id="CLU_049218_0_0_1"/>
<evidence type="ECO:0000256" key="3">
    <source>
        <dbReference type="SAM" id="MobiDB-lite"/>
    </source>
</evidence>
<name>A0A0A1T5S1_9HYPO</name>
<feature type="region of interest" description="Disordered" evidence="3">
    <location>
        <begin position="1"/>
        <end position="252"/>
    </location>
</feature>
<comment type="similarity">
    <text evidence="1">Belongs to the SPT2 family.</text>
</comment>
<proteinExistence type="inferred from homology"/>
<dbReference type="EMBL" id="CDHN01000003">
    <property type="protein sequence ID" value="CEJ90154.1"/>
    <property type="molecule type" value="Genomic_DNA"/>
</dbReference>
<organism evidence="4 5">
    <name type="scientific">[Torrubiella] hemipterigena</name>
    <dbReference type="NCBI Taxonomy" id="1531966"/>
    <lineage>
        <taxon>Eukaryota</taxon>
        <taxon>Fungi</taxon>
        <taxon>Dikarya</taxon>
        <taxon>Ascomycota</taxon>
        <taxon>Pezizomycotina</taxon>
        <taxon>Sordariomycetes</taxon>
        <taxon>Hypocreomycetidae</taxon>
        <taxon>Hypocreales</taxon>
        <taxon>Clavicipitaceae</taxon>
        <taxon>Clavicipitaceae incertae sedis</taxon>
        <taxon>'Torrubiella' clade</taxon>
    </lineage>
</organism>
<feature type="compositionally biased region" description="Low complexity" evidence="3">
    <location>
        <begin position="58"/>
        <end position="84"/>
    </location>
</feature>
<feature type="compositionally biased region" description="Low complexity" evidence="3">
    <location>
        <begin position="208"/>
        <end position="219"/>
    </location>
</feature>
<gene>
    <name evidence="4" type="ORF">VHEMI05955</name>
</gene>
<feature type="compositionally biased region" description="Basic and acidic residues" evidence="3">
    <location>
        <begin position="131"/>
        <end position="149"/>
    </location>
</feature>
<evidence type="ECO:0000256" key="1">
    <source>
        <dbReference type="ARBA" id="ARBA00006461"/>
    </source>
</evidence>
<dbReference type="Proteomes" id="UP000039046">
    <property type="component" value="Unassembled WGS sequence"/>
</dbReference>
<dbReference type="SMART" id="SM00784">
    <property type="entry name" value="SPT2"/>
    <property type="match status" value="1"/>
</dbReference>
<dbReference type="OrthoDB" id="5430658at2759"/>
<feature type="compositionally biased region" description="Low complexity" evidence="3">
    <location>
        <begin position="158"/>
        <end position="171"/>
    </location>
</feature>
<keyword evidence="2" id="KW-0175">Coiled coil</keyword>
<evidence type="ECO:0000313" key="5">
    <source>
        <dbReference type="Proteomes" id="UP000039046"/>
    </source>
</evidence>
<dbReference type="InterPro" id="IPR013256">
    <property type="entry name" value="Chromatin_SPT2"/>
</dbReference>
<dbReference type="AlphaFoldDB" id="A0A0A1T5S1"/>
<feature type="region of interest" description="Disordered" evidence="3">
    <location>
        <begin position="264"/>
        <end position="287"/>
    </location>
</feature>
<evidence type="ECO:0000256" key="2">
    <source>
        <dbReference type="ARBA" id="ARBA00023054"/>
    </source>
</evidence>
<protein>
    <recommendedName>
        <fullName evidence="6">SPT2 chromatin protein</fullName>
    </recommendedName>
</protein>
<feature type="region of interest" description="Disordered" evidence="3">
    <location>
        <begin position="307"/>
        <end position="329"/>
    </location>
</feature>
<evidence type="ECO:0008006" key="6">
    <source>
        <dbReference type="Google" id="ProtNLM"/>
    </source>
</evidence>
<dbReference type="Pfam" id="PF08243">
    <property type="entry name" value="SPT2"/>
    <property type="match status" value="1"/>
</dbReference>
<feature type="compositionally biased region" description="Low complexity" evidence="3">
    <location>
        <begin position="183"/>
        <end position="199"/>
    </location>
</feature>
<keyword evidence="5" id="KW-1185">Reference proteome</keyword>
<dbReference type="STRING" id="1531966.A0A0A1T5S1"/>
<evidence type="ECO:0000313" key="4">
    <source>
        <dbReference type="EMBL" id="CEJ90154.1"/>
    </source>
</evidence>
<accession>A0A0A1T5S1</accession>